<feature type="domain" description="Xylose isomerase-like TIM barrel" evidence="1">
    <location>
        <begin position="26"/>
        <end position="276"/>
    </location>
</feature>
<organism evidence="2 3">
    <name type="scientific">Candidatus Thalassospirochaeta sargassi</name>
    <dbReference type="NCBI Taxonomy" id="3119039"/>
    <lineage>
        <taxon>Bacteria</taxon>
        <taxon>Pseudomonadati</taxon>
        <taxon>Spirochaetota</taxon>
        <taxon>Spirochaetia</taxon>
        <taxon>Spirochaetales</taxon>
        <taxon>Spirochaetaceae</taxon>
        <taxon>Candidatus Thalassospirochaeta</taxon>
    </lineage>
</organism>
<protein>
    <submittedName>
        <fullName evidence="2">Sugar phosphate isomerase/epimerase</fullName>
    </submittedName>
</protein>
<accession>A0AAJ1IGF8</accession>
<dbReference type="InterPro" id="IPR036237">
    <property type="entry name" value="Xyl_isomerase-like_sf"/>
</dbReference>
<dbReference type="PANTHER" id="PTHR12110:SF53">
    <property type="entry name" value="BLR5974 PROTEIN"/>
    <property type="match status" value="1"/>
</dbReference>
<evidence type="ECO:0000313" key="3">
    <source>
        <dbReference type="Proteomes" id="UP001221217"/>
    </source>
</evidence>
<dbReference type="Pfam" id="PF01261">
    <property type="entry name" value="AP_endonuc_2"/>
    <property type="match status" value="1"/>
</dbReference>
<dbReference type="GO" id="GO:0016853">
    <property type="term" value="F:isomerase activity"/>
    <property type="evidence" value="ECO:0007669"/>
    <property type="project" value="UniProtKB-KW"/>
</dbReference>
<comment type="caution">
    <text evidence="2">The sequence shown here is derived from an EMBL/GenBank/DDBJ whole genome shotgun (WGS) entry which is preliminary data.</text>
</comment>
<evidence type="ECO:0000313" key="2">
    <source>
        <dbReference type="EMBL" id="MDC7226845.1"/>
    </source>
</evidence>
<dbReference type="PANTHER" id="PTHR12110">
    <property type="entry name" value="HYDROXYPYRUVATE ISOMERASE"/>
    <property type="match status" value="1"/>
</dbReference>
<sequence>MMKLSVSMWSLDRVIQENGWSQLAFLDWAKKAGFEYVELVSYYMNNENNLIEVVKKLQELNLRVSCYTILNDFSTGTDEAWNYYLKDLEAAVKLKAPFVRVLTGGEDAGNAAEKAIILEGFKKAAIEGEKHNIIMVLENVGVHSTHSNDVYEIVSAVDSPQFRVNFDTANALLADEKPIDALIKLQPLTAYVHFKDFITDSSDNYSAVISRDAGREQVSFNGKKMTGITAGEGEVPLTEMISLLKKSGYEGFISQEYEGTGKSGEDTIKSLEYLKSIL</sequence>
<gene>
    <name evidence="2" type="ORF">PQJ61_08765</name>
</gene>
<reference evidence="2 3" key="1">
    <citation type="submission" date="2022-12" db="EMBL/GenBank/DDBJ databases">
        <title>Metagenome assembled genome from gulf of manar.</title>
        <authorList>
            <person name="Kohli P."/>
            <person name="Pk S."/>
            <person name="Venkata Ramana C."/>
            <person name="Sasikala C."/>
        </authorList>
    </citation>
    <scope>NUCLEOTIDE SEQUENCE [LARGE SCALE GENOMIC DNA]</scope>
    <source>
        <strain evidence="2">JB008</strain>
    </source>
</reference>
<dbReference type="InterPro" id="IPR050312">
    <property type="entry name" value="IolE/XylAMocC-like"/>
</dbReference>
<dbReference type="Proteomes" id="UP001221217">
    <property type="component" value="Unassembled WGS sequence"/>
</dbReference>
<dbReference type="Gene3D" id="3.20.20.150">
    <property type="entry name" value="Divalent-metal-dependent TIM barrel enzymes"/>
    <property type="match status" value="1"/>
</dbReference>
<dbReference type="EMBL" id="JAQQAL010000017">
    <property type="protein sequence ID" value="MDC7226845.1"/>
    <property type="molecule type" value="Genomic_DNA"/>
</dbReference>
<dbReference type="InterPro" id="IPR013022">
    <property type="entry name" value="Xyl_isomerase-like_TIM-brl"/>
</dbReference>
<dbReference type="AlphaFoldDB" id="A0AAJ1IGF8"/>
<dbReference type="SUPFAM" id="SSF51658">
    <property type="entry name" value="Xylose isomerase-like"/>
    <property type="match status" value="1"/>
</dbReference>
<name>A0AAJ1IGF8_9SPIO</name>
<keyword evidence="2" id="KW-0413">Isomerase</keyword>
<evidence type="ECO:0000259" key="1">
    <source>
        <dbReference type="Pfam" id="PF01261"/>
    </source>
</evidence>
<proteinExistence type="predicted"/>